<dbReference type="InterPro" id="IPR044492">
    <property type="entry name" value="P_typ_ATPase_HD_dom"/>
</dbReference>
<dbReference type="GO" id="GO:0005507">
    <property type="term" value="F:copper ion binding"/>
    <property type="evidence" value="ECO:0007669"/>
    <property type="project" value="TreeGrafter"/>
</dbReference>
<evidence type="ECO:0000256" key="13">
    <source>
        <dbReference type="ARBA" id="ARBA00023136"/>
    </source>
</evidence>
<keyword evidence="9 14" id="KW-0067">ATP-binding</keyword>
<dbReference type="GO" id="GO:0016887">
    <property type="term" value="F:ATP hydrolysis activity"/>
    <property type="evidence" value="ECO:0007669"/>
    <property type="project" value="InterPro"/>
</dbReference>
<feature type="transmembrane region" description="Helical" evidence="14">
    <location>
        <begin position="675"/>
        <end position="694"/>
    </location>
</feature>
<dbReference type="InterPro" id="IPR023214">
    <property type="entry name" value="HAD_sf"/>
</dbReference>
<dbReference type="SUPFAM" id="SSF81653">
    <property type="entry name" value="Calcium ATPase, transduction domain A"/>
    <property type="match status" value="1"/>
</dbReference>
<keyword evidence="5 14" id="KW-1003">Cell membrane</keyword>
<dbReference type="AlphaFoldDB" id="A0A2H0NEH6"/>
<evidence type="ECO:0000256" key="10">
    <source>
        <dbReference type="ARBA" id="ARBA00022967"/>
    </source>
</evidence>
<dbReference type="Gene3D" id="3.30.70.100">
    <property type="match status" value="1"/>
</dbReference>
<evidence type="ECO:0000256" key="1">
    <source>
        <dbReference type="ARBA" id="ARBA00004651"/>
    </source>
</evidence>
<keyword evidence="6 14" id="KW-0812">Transmembrane</keyword>
<keyword evidence="12" id="KW-0406">Ion transport</keyword>
<dbReference type="EMBL" id="PCWQ01000005">
    <property type="protein sequence ID" value="PIR07264.1"/>
    <property type="molecule type" value="Genomic_DNA"/>
</dbReference>
<dbReference type="SFLD" id="SFLDF00027">
    <property type="entry name" value="p-type_atpase"/>
    <property type="match status" value="1"/>
</dbReference>
<evidence type="ECO:0000256" key="8">
    <source>
        <dbReference type="ARBA" id="ARBA00022741"/>
    </source>
</evidence>
<dbReference type="NCBIfam" id="TIGR01494">
    <property type="entry name" value="ATPase_P-type"/>
    <property type="match status" value="1"/>
</dbReference>
<keyword evidence="8 14" id="KW-0547">Nucleotide-binding</keyword>
<feature type="transmembrane region" description="Helical" evidence="14">
    <location>
        <begin position="185"/>
        <end position="202"/>
    </location>
</feature>
<dbReference type="PANTHER" id="PTHR43520">
    <property type="entry name" value="ATP7, ISOFORM B"/>
    <property type="match status" value="1"/>
</dbReference>
<evidence type="ECO:0000256" key="9">
    <source>
        <dbReference type="ARBA" id="ARBA00022840"/>
    </source>
</evidence>
<dbReference type="InterPro" id="IPR036163">
    <property type="entry name" value="HMA_dom_sf"/>
</dbReference>
<dbReference type="CDD" id="cd00371">
    <property type="entry name" value="HMA"/>
    <property type="match status" value="1"/>
</dbReference>
<dbReference type="PANTHER" id="PTHR43520:SF8">
    <property type="entry name" value="P-TYPE CU(+) TRANSPORTER"/>
    <property type="match status" value="1"/>
</dbReference>
<dbReference type="InterPro" id="IPR036412">
    <property type="entry name" value="HAD-like_sf"/>
</dbReference>
<evidence type="ECO:0000256" key="7">
    <source>
        <dbReference type="ARBA" id="ARBA00022723"/>
    </source>
</evidence>
<dbReference type="InterPro" id="IPR059000">
    <property type="entry name" value="ATPase_P-type_domA"/>
</dbReference>
<gene>
    <name evidence="16" type="ORF">COV55_00350</name>
</gene>
<proteinExistence type="inferred from homology"/>
<dbReference type="SUPFAM" id="SSF55008">
    <property type="entry name" value="HMA, heavy metal-associated domain"/>
    <property type="match status" value="1"/>
</dbReference>
<dbReference type="Gene3D" id="2.70.150.10">
    <property type="entry name" value="Calcium-transporting ATPase, cytoplasmic transduction domain A"/>
    <property type="match status" value="1"/>
</dbReference>
<dbReference type="PRINTS" id="PR00943">
    <property type="entry name" value="CUATPASE"/>
</dbReference>
<evidence type="ECO:0000256" key="3">
    <source>
        <dbReference type="ARBA" id="ARBA00012517"/>
    </source>
</evidence>
<dbReference type="InterPro" id="IPR023299">
    <property type="entry name" value="ATPase_P-typ_cyto_dom_N"/>
</dbReference>
<evidence type="ECO:0000313" key="17">
    <source>
        <dbReference type="Proteomes" id="UP000230564"/>
    </source>
</evidence>
<dbReference type="PROSITE" id="PS00154">
    <property type="entry name" value="ATPASE_E1_E2"/>
    <property type="match status" value="1"/>
</dbReference>
<dbReference type="EC" id="7.2.2.8" evidence="3"/>
<dbReference type="FunFam" id="2.70.150.10:FF:000020">
    <property type="entry name" value="Copper-exporting P-type ATPase A"/>
    <property type="match status" value="1"/>
</dbReference>
<dbReference type="InterPro" id="IPR018303">
    <property type="entry name" value="ATPase_P-typ_P_site"/>
</dbReference>
<dbReference type="GO" id="GO:0005524">
    <property type="term" value="F:ATP binding"/>
    <property type="evidence" value="ECO:0007669"/>
    <property type="project" value="UniProtKB-UniRule"/>
</dbReference>
<organism evidence="16 17">
    <name type="scientific">Candidatus Komeilibacteria bacterium CG11_big_fil_rev_8_21_14_0_20_36_20</name>
    <dbReference type="NCBI Taxonomy" id="1974477"/>
    <lineage>
        <taxon>Bacteria</taxon>
        <taxon>Candidatus Komeiliibacteriota</taxon>
    </lineage>
</organism>
<dbReference type="InterPro" id="IPR001757">
    <property type="entry name" value="P_typ_ATPase"/>
</dbReference>
<dbReference type="InterPro" id="IPR023298">
    <property type="entry name" value="ATPase_P-typ_TM_dom_sf"/>
</dbReference>
<comment type="similarity">
    <text evidence="2 14">Belongs to the cation transport ATPase (P-type) (TC 3.A.3) family. Type IB subfamily.</text>
</comment>
<evidence type="ECO:0000256" key="11">
    <source>
        <dbReference type="ARBA" id="ARBA00022989"/>
    </source>
</evidence>
<dbReference type="NCBIfam" id="TIGR01525">
    <property type="entry name" value="ATPase-IB_hvy"/>
    <property type="match status" value="1"/>
</dbReference>
<evidence type="ECO:0000256" key="5">
    <source>
        <dbReference type="ARBA" id="ARBA00022475"/>
    </source>
</evidence>
<dbReference type="Pfam" id="PF00122">
    <property type="entry name" value="E1-E2_ATPase"/>
    <property type="match status" value="1"/>
</dbReference>
<evidence type="ECO:0000256" key="12">
    <source>
        <dbReference type="ARBA" id="ARBA00023065"/>
    </source>
</evidence>
<evidence type="ECO:0000259" key="15">
    <source>
        <dbReference type="PROSITE" id="PS50846"/>
    </source>
</evidence>
<keyword evidence="11 14" id="KW-1133">Transmembrane helix</keyword>
<dbReference type="SFLD" id="SFLDS00003">
    <property type="entry name" value="Haloacid_Dehalogenase"/>
    <property type="match status" value="1"/>
</dbReference>
<dbReference type="PRINTS" id="PR00119">
    <property type="entry name" value="CATATPASE"/>
</dbReference>
<protein>
    <recommendedName>
        <fullName evidence="3">P-type Cu(+) transporter</fullName>
        <ecNumber evidence="3">7.2.2.8</ecNumber>
    </recommendedName>
</protein>
<keyword evidence="4" id="KW-0813">Transport</keyword>
<dbReference type="InterPro" id="IPR008250">
    <property type="entry name" value="ATPase_P-typ_transduc_dom_A_sf"/>
</dbReference>
<evidence type="ECO:0000256" key="2">
    <source>
        <dbReference type="ARBA" id="ARBA00006024"/>
    </source>
</evidence>
<feature type="transmembrane region" description="Helical" evidence="14">
    <location>
        <begin position="102"/>
        <end position="119"/>
    </location>
</feature>
<feature type="transmembrane region" description="Helical" evidence="14">
    <location>
        <begin position="366"/>
        <end position="392"/>
    </location>
</feature>
<feature type="transmembrane region" description="Helical" evidence="14">
    <location>
        <begin position="340"/>
        <end position="360"/>
    </location>
</feature>
<keyword evidence="7 14" id="KW-0479">Metal-binding</keyword>
<feature type="transmembrane region" description="Helical" evidence="14">
    <location>
        <begin position="159"/>
        <end position="179"/>
    </location>
</feature>
<evidence type="ECO:0000256" key="4">
    <source>
        <dbReference type="ARBA" id="ARBA00022448"/>
    </source>
</evidence>
<comment type="subcellular location">
    <subcellularLocation>
        <location evidence="1">Cell membrane</location>
        <topology evidence="1">Multi-pass membrane protein</topology>
    </subcellularLocation>
</comment>
<dbReference type="Gene3D" id="3.40.1110.10">
    <property type="entry name" value="Calcium-transporting ATPase, cytoplasmic domain N"/>
    <property type="match status" value="1"/>
</dbReference>
<accession>A0A2H0NEH6</accession>
<keyword evidence="13 14" id="KW-0472">Membrane</keyword>
<dbReference type="Pfam" id="PF00702">
    <property type="entry name" value="Hydrolase"/>
    <property type="match status" value="1"/>
</dbReference>
<dbReference type="Pfam" id="PF00403">
    <property type="entry name" value="HMA"/>
    <property type="match status" value="1"/>
</dbReference>
<evidence type="ECO:0000256" key="14">
    <source>
        <dbReference type="RuleBase" id="RU362081"/>
    </source>
</evidence>
<dbReference type="NCBIfam" id="TIGR01511">
    <property type="entry name" value="ATPase-IB1_Cu"/>
    <property type="match status" value="1"/>
</dbReference>
<dbReference type="Gene3D" id="3.40.50.1000">
    <property type="entry name" value="HAD superfamily/HAD-like"/>
    <property type="match status" value="1"/>
</dbReference>
<dbReference type="PROSITE" id="PS50846">
    <property type="entry name" value="HMA_2"/>
    <property type="match status" value="1"/>
</dbReference>
<evidence type="ECO:0000256" key="6">
    <source>
        <dbReference type="ARBA" id="ARBA00022692"/>
    </source>
</evidence>
<feature type="transmembrane region" description="Helical" evidence="14">
    <location>
        <begin position="700"/>
        <end position="717"/>
    </location>
</feature>
<dbReference type="InterPro" id="IPR027256">
    <property type="entry name" value="P-typ_ATPase_IB"/>
</dbReference>
<reference evidence="16 17" key="1">
    <citation type="submission" date="2017-09" db="EMBL/GenBank/DDBJ databases">
        <title>Depth-based differentiation of microbial function through sediment-hosted aquifers and enrichment of novel symbionts in the deep terrestrial subsurface.</title>
        <authorList>
            <person name="Probst A.J."/>
            <person name="Ladd B."/>
            <person name="Jarett J.K."/>
            <person name="Geller-Mcgrath D.E."/>
            <person name="Sieber C.M."/>
            <person name="Emerson J.B."/>
            <person name="Anantharaman K."/>
            <person name="Thomas B.C."/>
            <person name="Malmstrom R."/>
            <person name="Stieglmeier M."/>
            <person name="Klingl A."/>
            <person name="Woyke T."/>
            <person name="Ryan C.M."/>
            <person name="Banfield J.F."/>
        </authorList>
    </citation>
    <scope>NUCLEOTIDE SEQUENCE [LARGE SCALE GENOMIC DNA]</scope>
    <source>
        <strain evidence="16">CG11_big_fil_rev_8_21_14_0_20_36_20</strain>
    </source>
</reference>
<dbReference type="GO" id="GO:0140581">
    <property type="term" value="F:P-type monovalent copper transporter activity"/>
    <property type="evidence" value="ECO:0007669"/>
    <property type="project" value="UniProtKB-EC"/>
</dbReference>
<feature type="transmembrane region" description="Helical" evidence="14">
    <location>
        <begin position="125"/>
        <end position="147"/>
    </location>
</feature>
<keyword evidence="10" id="KW-1278">Translocase</keyword>
<sequence length="722" mass="78750">MFKKLNLSIKGMNCASCVKHIEDDLMKLSGIKKANLNFALEQALVEYDNRQLSEKDIITTIKKTGYEASVIPTDKSLYHQGDHTGHAAAETEKLVRQRLQKVIIAGLVTIIILVLSFLIKLPSSHFIILFLSLVVIYAGREFFNIGFPSLWRRRPDMDSLVALGITAAFLYSTYVVLFTEQQAEYFMDVGMIITFILLGRYLEAKAKGRASEAIRKLLQLSAKAAHRIIKHDKVQDVELTQVQIGDKLLVKPGEKVPTDGIIIEGQSAIDESMVTGESIPAAKGVGDKVIGATVNGTKVFIMKTEKIGRKTMLSQIVKMVQEAQMSKAPIQKIVDRVSNYFVWIVIAIAVLTLVVWLILSGDLSHALIYMVTVLIIACPCALGLATPISIIVGSGRGASAGILIRNSEALEKIHKISVIVFDKTGTLTKGKLEVMQISGRDDLLKIAHSLEVNSEHPLAQAVIKKAKQANLVAEKLEDFESLPGRGIKARLGGKNYLLGNYIFLKDQGIYLIDQEKNKIKAIEEQGQTVLMLAEDKKYLGFIAVADKIKDSSAQAIIQLKRLGIQTMMLTGDNLLTAQAIAKQLGIDKFQARLMPEDKVARIKELQSQGQFVAMVGDGINDAPALAQANVGLALGTGTDVAVEAGEVVLVKGDLMKAVEAIKLSQATLKNIRQNLFWAFIYNTVGVPIAALGFLNPAISAAAMAFSSISVVLNALRLKVIKL</sequence>
<comment type="caution">
    <text evidence="16">The sequence shown here is derived from an EMBL/GenBank/DDBJ whole genome shotgun (WGS) entry which is preliminary data.</text>
</comment>
<dbReference type="GO" id="GO:0043682">
    <property type="term" value="F:P-type divalent copper transporter activity"/>
    <property type="evidence" value="ECO:0007669"/>
    <property type="project" value="TreeGrafter"/>
</dbReference>
<dbReference type="FunFam" id="3.30.70.100:FF:000005">
    <property type="entry name" value="Copper-exporting P-type ATPase A"/>
    <property type="match status" value="1"/>
</dbReference>
<dbReference type="SUPFAM" id="SSF56784">
    <property type="entry name" value="HAD-like"/>
    <property type="match status" value="1"/>
</dbReference>
<dbReference type="InterPro" id="IPR006121">
    <property type="entry name" value="HMA_dom"/>
</dbReference>
<evidence type="ECO:0000313" key="16">
    <source>
        <dbReference type="EMBL" id="PIR07264.1"/>
    </source>
</evidence>
<name>A0A2H0NEH6_9BACT</name>
<dbReference type="Proteomes" id="UP000230564">
    <property type="component" value="Unassembled WGS sequence"/>
</dbReference>
<dbReference type="CDD" id="cd02094">
    <property type="entry name" value="P-type_ATPase_Cu-like"/>
    <property type="match status" value="1"/>
</dbReference>
<dbReference type="GO" id="GO:0005886">
    <property type="term" value="C:plasma membrane"/>
    <property type="evidence" value="ECO:0007669"/>
    <property type="project" value="UniProtKB-SubCell"/>
</dbReference>
<dbReference type="SUPFAM" id="SSF81665">
    <property type="entry name" value="Calcium ATPase, transmembrane domain M"/>
    <property type="match status" value="1"/>
</dbReference>
<dbReference type="SFLD" id="SFLDG00002">
    <property type="entry name" value="C1.7:_P-type_atpase_like"/>
    <property type="match status" value="1"/>
</dbReference>
<feature type="domain" description="HMA" evidence="15">
    <location>
        <begin position="3"/>
        <end position="69"/>
    </location>
</feature>
<dbReference type="GO" id="GO:0055070">
    <property type="term" value="P:copper ion homeostasis"/>
    <property type="evidence" value="ECO:0007669"/>
    <property type="project" value="TreeGrafter"/>
</dbReference>